<dbReference type="OrthoDB" id="3145912at2759"/>
<evidence type="ECO:0000313" key="1">
    <source>
        <dbReference type="EMBL" id="PPR01316.1"/>
    </source>
</evidence>
<dbReference type="Proteomes" id="UP000284842">
    <property type="component" value="Unassembled WGS sequence"/>
</dbReference>
<name>A0A409YE70_9AGAR</name>
<dbReference type="InterPro" id="IPR032675">
    <property type="entry name" value="LRR_dom_sf"/>
</dbReference>
<gene>
    <name evidence="1" type="ORF">CVT24_006349</name>
</gene>
<reference evidence="1 2" key="1">
    <citation type="journal article" date="2018" name="Evol. Lett.">
        <title>Horizontal gene cluster transfer increased hallucinogenic mushroom diversity.</title>
        <authorList>
            <person name="Reynolds H.T."/>
            <person name="Vijayakumar V."/>
            <person name="Gluck-Thaler E."/>
            <person name="Korotkin H.B."/>
            <person name="Matheny P.B."/>
            <person name="Slot J.C."/>
        </authorList>
    </citation>
    <scope>NUCLEOTIDE SEQUENCE [LARGE SCALE GENOMIC DNA]</scope>
    <source>
        <strain evidence="1 2">2629</strain>
    </source>
</reference>
<dbReference type="EMBL" id="NHTK01001256">
    <property type="protein sequence ID" value="PPR01316.1"/>
    <property type="molecule type" value="Genomic_DNA"/>
</dbReference>
<dbReference type="InParanoid" id="A0A409YE70"/>
<protein>
    <recommendedName>
        <fullName evidence="3">F-box domain-containing protein</fullName>
    </recommendedName>
</protein>
<dbReference type="Gene3D" id="3.80.10.10">
    <property type="entry name" value="Ribonuclease Inhibitor"/>
    <property type="match status" value="1"/>
</dbReference>
<dbReference type="SUPFAM" id="SSF52047">
    <property type="entry name" value="RNI-like"/>
    <property type="match status" value="1"/>
</dbReference>
<proteinExistence type="predicted"/>
<comment type="caution">
    <text evidence="1">The sequence shown here is derived from an EMBL/GenBank/DDBJ whole genome shotgun (WGS) entry which is preliminary data.</text>
</comment>
<evidence type="ECO:0000313" key="2">
    <source>
        <dbReference type="Proteomes" id="UP000284842"/>
    </source>
</evidence>
<sequence length="311" mass="36554">MGIPIPEPYFNMNQLAKAIEPYLPVELERKIFELAFNPDDPVTNGRMILVARRTRSWLRPMIYRVFSLHSYRRFPKLAICPDEVNIEEIIGYAEHLIIDTAQHTTAEAAVLIEICPNIQNLAVWGSHKISELFDTISGLRHLRRLSGTFHTLTREQLMAPMFSSLTHFELLFPRRDWPFDALRSFTQLTHFIIYGEGKLSWDQMPFIISFCNSLQALIICTSHRDLPEESLHVLDAEPRLVVFEYSMSNADDWIRGAHGQVDIWWYADKFVFARKKHYFRSNEYRKSTISSDFNWLEHLTEEGKRWYLSLV</sequence>
<dbReference type="AlphaFoldDB" id="A0A409YE70"/>
<accession>A0A409YE70</accession>
<organism evidence="1 2">
    <name type="scientific">Panaeolus cyanescens</name>
    <dbReference type="NCBI Taxonomy" id="181874"/>
    <lineage>
        <taxon>Eukaryota</taxon>
        <taxon>Fungi</taxon>
        <taxon>Dikarya</taxon>
        <taxon>Basidiomycota</taxon>
        <taxon>Agaricomycotina</taxon>
        <taxon>Agaricomycetes</taxon>
        <taxon>Agaricomycetidae</taxon>
        <taxon>Agaricales</taxon>
        <taxon>Agaricineae</taxon>
        <taxon>Galeropsidaceae</taxon>
        <taxon>Panaeolus</taxon>
    </lineage>
</organism>
<evidence type="ECO:0008006" key="3">
    <source>
        <dbReference type="Google" id="ProtNLM"/>
    </source>
</evidence>
<keyword evidence="2" id="KW-1185">Reference proteome</keyword>